<organism evidence="3 4">
    <name type="scientific">Thermosyntropha lipolytica DSM 11003</name>
    <dbReference type="NCBI Taxonomy" id="1123382"/>
    <lineage>
        <taxon>Bacteria</taxon>
        <taxon>Bacillati</taxon>
        <taxon>Bacillota</taxon>
        <taxon>Clostridia</taxon>
        <taxon>Eubacteriales</taxon>
        <taxon>Syntrophomonadaceae</taxon>
        <taxon>Thermosyntropha</taxon>
    </lineage>
</organism>
<feature type="transmembrane region" description="Helical" evidence="1">
    <location>
        <begin position="277"/>
        <end position="297"/>
    </location>
</feature>
<feature type="transmembrane region" description="Helical" evidence="1">
    <location>
        <begin position="37"/>
        <end position="61"/>
    </location>
</feature>
<dbReference type="InterPro" id="IPR011642">
    <property type="entry name" value="Gate_dom"/>
</dbReference>
<keyword evidence="1" id="KW-1133">Transmembrane helix</keyword>
<accession>A0A1M5P5X8</accession>
<dbReference type="EMBL" id="FQWY01000020">
    <property type="protein sequence ID" value="SHG97196.1"/>
    <property type="molecule type" value="Genomic_DNA"/>
</dbReference>
<dbReference type="RefSeq" id="WP_073091991.1">
    <property type="nucleotide sequence ID" value="NZ_FQWY01000020.1"/>
</dbReference>
<feature type="domain" description="Nucleoside transporter/FeoB GTPase Gate" evidence="2">
    <location>
        <begin position="42"/>
        <end position="141"/>
    </location>
</feature>
<feature type="transmembrane region" description="Helical" evidence="1">
    <location>
        <begin position="7"/>
        <end position="25"/>
    </location>
</feature>
<protein>
    <submittedName>
        <fullName evidence="3">Sporulation integral membrane protein YlbJ</fullName>
    </submittedName>
</protein>
<keyword evidence="4" id="KW-1185">Reference proteome</keyword>
<feature type="transmembrane region" description="Helical" evidence="1">
    <location>
        <begin position="318"/>
        <end position="341"/>
    </location>
</feature>
<dbReference type="InterPro" id="IPR014226">
    <property type="entry name" value="Spore_IM_YlbJ"/>
</dbReference>
<dbReference type="OrthoDB" id="1645614at2"/>
<keyword evidence="1" id="KW-0812">Transmembrane</keyword>
<gene>
    <name evidence="3" type="ORF">SAMN02745221_01385</name>
</gene>
<dbReference type="Proteomes" id="UP000242329">
    <property type="component" value="Unassembled WGS sequence"/>
</dbReference>
<evidence type="ECO:0000313" key="4">
    <source>
        <dbReference type="Proteomes" id="UP000242329"/>
    </source>
</evidence>
<feature type="transmembrane region" description="Helical" evidence="1">
    <location>
        <begin position="361"/>
        <end position="383"/>
    </location>
</feature>
<sequence>MQPFPRLLFTAIILIFTFFMIINPQETINAAFSGFKLWYSILLPALLPFFIASELLVSLGLAKFLGLILEPVMRPLFKLPGCSSLAIVMGFTSGFPVGAVLTKKLYDEKMLTDEEAERLVSFTNNSSPLFIIGAVGVGMLNSPALGYLLAFAHYASNLLVGWYLARKAPEKILPLSTLNRNNLRLFLNLKTPGIGRLAGDAIRNSIANLLQIAGFIIIFSVFARMLMVWGIMDIFAGFLLSILPGTGWSYQAAYGIGMGILEMTIGIKTVSASRIDLFFQLILISLLLSFSGFSIIAQVMSIVAGTKIRFSFYLKARFIQMVFAGLFTYAGYIFLTSRSAIIPSLALPYYKILYSLHAWQIGINCFLIGTVLIGILIIISLILKITARETTP</sequence>
<feature type="transmembrane region" description="Helical" evidence="1">
    <location>
        <begin position="212"/>
        <end position="240"/>
    </location>
</feature>
<name>A0A1M5P5X8_9FIRM</name>
<dbReference type="Pfam" id="PF07670">
    <property type="entry name" value="Gate"/>
    <property type="match status" value="1"/>
</dbReference>
<feature type="transmembrane region" description="Helical" evidence="1">
    <location>
        <begin position="252"/>
        <end position="271"/>
    </location>
</feature>
<reference evidence="4" key="1">
    <citation type="submission" date="2016-11" db="EMBL/GenBank/DDBJ databases">
        <authorList>
            <person name="Varghese N."/>
            <person name="Submissions S."/>
        </authorList>
    </citation>
    <scope>NUCLEOTIDE SEQUENCE [LARGE SCALE GENOMIC DNA]</scope>
    <source>
        <strain evidence="4">DSM 11003</strain>
    </source>
</reference>
<evidence type="ECO:0000256" key="1">
    <source>
        <dbReference type="SAM" id="Phobius"/>
    </source>
</evidence>
<keyword evidence="1" id="KW-0472">Membrane</keyword>
<dbReference type="NCBIfam" id="TIGR02871">
    <property type="entry name" value="spore_ylbJ"/>
    <property type="match status" value="1"/>
</dbReference>
<feature type="transmembrane region" description="Helical" evidence="1">
    <location>
        <begin position="122"/>
        <end position="140"/>
    </location>
</feature>
<evidence type="ECO:0000313" key="3">
    <source>
        <dbReference type="EMBL" id="SHG97196.1"/>
    </source>
</evidence>
<dbReference type="STRING" id="1123382.SAMN02745221_01385"/>
<feature type="transmembrane region" description="Helical" evidence="1">
    <location>
        <begin position="82"/>
        <end position="102"/>
    </location>
</feature>
<dbReference type="AlphaFoldDB" id="A0A1M5P5X8"/>
<evidence type="ECO:0000259" key="2">
    <source>
        <dbReference type="Pfam" id="PF07670"/>
    </source>
</evidence>
<proteinExistence type="predicted"/>